<dbReference type="CDD" id="cd00336">
    <property type="entry name" value="Ribosomal_L22"/>
    <property type="match status" value="1"/>
</dbReference>
<dbReference type="PANTHER" id="PTHR13501:SF8">
    <property type="entry name" value="LARGE RIBOSOMAL SUBUNIT PROTEIN UL22M"/>
    <property type="match status" value="1"/>
</dbReference>
<keyword evidence="4 7" id="KW-0689">Ribosomal protein</keyword>
<dbReference type="Pfam" id="PF00237">
    <property type="entry name" value="Ribosomal_L22"/>
    <property type="match status" value="1"/>
</dbReference>
<reference evidence="11 12" key="1">
    <citation type="journal article" date="2016" name="Nat. Commun.">
        <title>Thousands of microbial genomes shed light on interconnected biogeochemical processes in an aquifer system.</title>
        <authorList>
            <person name="Anantharaman K."/>
            <person name="Brown C.T."/>
            <person name="Hug L.A."/>
            <person name="Sharon I."/>
            <person name="Castelle C.J."/>
            <person name="Probst A.J."/>
            <person name="Thomas B.C."/>
            <person name="Singh A."/>
            <person name="Wilkins M.J."/>
            <person name="Karaoz U."/>
            <person name="Brodie E.L."/>
            <person name="Williams K.H."/>
            <person name="Hubbard S.S."/>
            <person name="Banfield J.F."/>
        </authorList>
    </citation>
    <scope>NUCLEOTIDE SEQUENCE [LARGE SCALE GENOMIC DNA]</scope>
</reference>
<keyword evidence="2 7" id="KW-0699">rRNA-binding</keyword>
<dbReference type="GO" id="GO:0003735">
    <property type="term" value="F:structural constituent of ribosome"/>
    <property type="evidence" value="ECO:0007669"/>
    <property type="project" value="InterPro"/>
</dbReference>
<comment type="function">
    <text evidence="7 10">This protein binds specifically to 23S rRNA; its binding is stimulated by other ribosomal proteins, e.g., L4, L17, and L20. It is important during the early stages of 50S assembly. It makes multiple contacts with different domains of the 23S rRNA in the assembled 50S subunit and ribosome.</text>
</comment>
<comment type="function">
    <text evidence="7">The globular domain of the protein is located near the polypeptide exit tunnel on the outside of the subunit, while an extended beta-hairpin is found that lines the wall of the exit tunnel in the center of the 70S ribosome.</text>
</comment>
<evidence type="ECO:0000313" key="12">
    <source>
        <dbReference type="Proteomes" id="UP000178406"/>
    </source>
</evidence>
<dbReference type="STRING" id="1798338.A3J56_00885"/>
<evidence type="ECO:0000256" key="4">
    <source>
        <dbReference type="ARBA" id="ARBA00022980"/>
    </source>
</evidence>
<dbReference type="NCBIfam" id="TIGR01044">
    <property type="entry name" value="rplV_bact"/>
    <property type="match status" value="1"/>
</dbReference>
<proteinExistence type="inferred from homology"/>
<evidence type="ECO:0000256" key="10">
    <source>
        <dbReference type="RuleBase" id="RU004008"/>
    </source>
</evidence>
<dbReference type="InterPro" id="IPR005727">
    <property type="entry name" value="Ribosomal_uL22_bac/chlpt-type"/>
</dbReference>
<dbReference type="GO" id="GO:0019843">
    <property type="term" value="F:rRNA binding"/>
    <property type="evidence" value="ECO:0007669"/>
    <property type="project" value="UniProtKB-UniRule"/>
</dbReference>
<organism evidence="11 12">
    <name type="scientific">Candidatus Giovannonibacteria bacterium RIFCSPHIGHO2_02_FULL_46_20</name>
    <dbReference type="NCBI Taxonomy" id="1798338"/>
    <lineage>
        <taxon>Bacteria</taxon>
        <taxon>Candidatus Giovannoniibacteriota</taxon>
    </lineage>
</organism>
<name>A0A1F5WFS1_9BACT</name>
<dbReference type="SUPFAM" id="SSF54843">
    <property type="entry name" value="Ribosomal protein L22"/>
    <property type="match status" value="1"/>
</dbReference>
<evidence type="ECO:0000256" key="1">
    <source>
        <dbReference type="ARBA" id="ARBA00009451"/>
    </source>
</evidence>
<evidence type="ECO:0000313" key="11">
    <source>
        <dbReference type="EMBL" id="OGF74476.1"/>
    </source>
</evidence>
<keyword evidence="3 7" id="KW-0694">RNA-binding</keyword>
<dbReference type="GO" id="GO:0022625">
    <property type="term" value="C:cytosolic large ribosomal subunit"/>
    <property type="evidence" value="ECO:0007669"/>
    <property type="project" value="TreeGrafter"/>
</dbReference>
<dbReference type="EMBL" id="MFHQ01000017">
    <property type="protein sequence ID" value="OGF74476.1"/>
    <property type="molecule type" value="Genomic_DNA"/>
</dbReference>
<evidence type="ECO:0000256" key="6">
    <source>
        <dbReference type="ARBA" id="ARBA00035207"/>
    </source>
</evidence>
<evidence type="ECO:0000256" key="9">
    <source>
        <dbReference type="RuleBase" id="RU004006"/>
    </source>
</evidence>
<evidence type="ECO:0000256" key="8">
    <source>
        <dbReference type="RuleBase" id="RU004005"/>
    </source>
</evidence>
<dbReference type="Gene3D" id="3.90.470.10">
    <property type="entry name" value="Ribosomal protein L22/L17"/>
    <property type="match status" value="1"/>
</dbReference>
<comment type="subunit">
    <text evidence="7 9">Part of the 50S ribosomal subunit.</text>
</comment>
<keyword evidence="5 7" id="KW-0687">Ribonucleoprotein</keyword>
<dbReference type="AlphaFoldDB" id="A0A1F5WFS1"/>
<evidence type="ECO:0000256" key="5">
    <source>
        <dbReference type="ARBA" id="ARBA00023274"/>
    </source>
</evidence>
<dbReference type="GO" id="GO:0006412">
    <property type="term" value="P:translation"/>
    <property type="evidence" value="ECO:0007669"/>
    <property type="project" value="UniProtKB-UniRule"/>
</dbReference>
<comment type="caution">
    <text evidence="11">The sequence shown here is derived from an EMBL/GenBank/DDBJ whole genome shotgun (WGS) entry which is preliminary data.</text>
</comment>
<evidence type="ECO:0000256" key="7">
    <source>
        <dbReference type="HAMAP-Rule" id="MF_01331"/>
    </source>
</evidence>
<evidence type="ECO:0000256" key="2">
    <source>
        <dbReference type="ARBA" id="ARBA00022730"/>
    </source>
</evidence>
<accession>A0A1F5WFS1</accession>
<dbReference type="Proteomes" id="UP000178406">
    <property type="component" value="Unassembled WGS sequence"/>
</dbReference>
<protein>
    <recommendedName>
        <fullName evidence="6 7">Large ribosomal subunit protein uL22</fullName>
    </recommendedName>
</protein>
<dbReference type="InterPro" id="IPR001063">
    <property type="entry name" value="Ribosomal_uL22"/>
</dbReference>
<dbReference type="HAMAP" id="MF_01331_B">
    <property type="entry name" value="Ribosomal_uL22_B"/>
    <property type="match status" value="1"/>
</dbReference>
<sequence>MKEIIARLQYLHIAPRKARLVAHTIRGKSVALAEARLRFAHKGAAVPLLKLLRSAIANAKHNFQLDADRLVVQSVRVDSGTVLKRFMPRARGTASPIRKRTSHITLVLMEK</sequence>
<gene>
    <name evidence="7" type="primary">rplV</name>
    <name evidence="11" type="ORF">A3J56_00885</name>
</gene>
<dbReference type="InterPro" id="IPR047867">
    <property type="entry name" value="Ribosomal_uL22_bac/org-type"/>
</dbReference>
<dbReference type="PANTHER" id="PTHR13501">
    <property type="entry name" value="CHLOROPLAST 50S RIBOSOMAL PROTEIN L22-RELATED"/>
    <property type="match status" value="1"/>
</dbReference>
<comment type="similarity">
    <text evidence="1 7 8">Belongs to the universal ribosomal protein uL22 family.</text>
</comment>
<evidence type="ECO:0000256" key="3">
    <source>
        <dbReference type="ARBA" id="ARBA00022884"/>
    </source>
</evidence>
<dbReference type="InterPro" id="IPR036394">
    <property type="entry name" value="Ribosomal_uL22_sf"/>
</dbReference>